<organism evidence="1 3">
    <name type="scientific">Acanthaster planci</name>
    <name type="common">Crown-of-thorns starfish</name>
    <dbReference type="NCBI Taxonomy" id="133434"/>
    <lineage>
        <taxon>Eukaryota</taxon>
        <taxon>Metazoa</taxon>
        <taxon>Echinodermata</taxon>
        <taxon>Eleutherozoa</taxon>
        <taxon>Asterozoa</taxon>
        <taxon>Asteroidea</taxon>
        <taxon>Valvatacea</taxon>
        <taxon>Valvatida</taxon>
        <taxon>Acanthasteridae</taxon>
        <taxon>Acanthaster</taxon>
    </lineage>
</organism>
<proteinExistence type="predicted"/>
<dbReference type="Proteomes" id="UP000694845">
    <property type="component" value="Unplaced"/>
</dbReference>
<dbReference type="RefSeq" id="XP_022085462.1">
    <property type="nucleotide sequence ID" value="XM_022229770.1"/>
</dbReference>
<evidence type="ECO:0000313" key="1">
    <source>
        <dbReference type="Proteomes" id="UP000694845"/>
    </source>
</evidence>
<dbReference type="KEGG" id="aplc:110976483"/>
<protein>
    <submittedName>
        <fullName evidence="2 3">Uncharacterized protein LOC110976483</fullName>
    </submittedName>
</protein>
<keyword evidence="1" id="KW-1185">Reference proteome</keyword>
<name>A0A8B7XX64_ACAPL</name>
<accession>A0A8B7XX64</accession>
<gene>
    <name evidence="2 3" type="primary">LOC110976483</name>
</gene>
<reference evidence="2 3" key="1">
    <citation type="submission" date="2025-04" db="UniProtKB">
        <authorList>
            <consortium name="RefSeq"/>
        </authorList>
    </citation>
    <scope>IDENTIFICATION</scope>
</reference>
<evidence type="ECO:0000313" key="3">
    <source>
        <dbReference type="RefSeq" id="XP_022085463.1"/>
    </source>
</evidence>
<dbReference type="AlphaFoldDB" id="A0A8B7XX64"/>
<dbReference type="GeneID" id="110976483"/>
<dbReference type="RefSeq" id="XP_022085463.1">
    <property type="nucleotide sequence ID" value="XM_022229771.1"/>
</dbReference>
<evidence type="ECO:0000313" key="2">
    <source>
        <dbReference type="RefSeq" id="XP_022085462.1"/>
    </source>
</evidence>
<sequence length="335" mass="35930">MPKLQSPSHPEIGCPLEEKLTIKSGPLTLESPLDKSLAKVAPGEFEIVILGVPAGENSLVAESSNFLFCSAAVNESSGVTPLESALHDLNVPNKVVPSHGHSHGHSILDVETLPEPISAVVLSSTSKESVVAHLETATLPPDPSGTQLPIATPQGEPSYTHLTPGPPLPEPIITQSNSTSPLAEPTLAHLSPCLPTLTGSFSTIKRTNSSVPQKNKPSRASPPKFSSLFGIHGDKVAGWAGQVPQLLIVPIVSLFLTVLRPIRYTACKIHVHVKLLIWAVGKKSEDLYFYPDAVNALIFFNNVTKISEPKPHACKLGLSKRQTSLSKRRFRLNVW</sequence>